<dbReference type="GO" id="GO:0004190">
    <property type="term" value="F:aspartic-type endopeptidase activity"/>
    <property type="evidence" value="ECO:0007669"/>
    <property type="project" value="UniProtKB-KW"/>
</dbReference>
<dbReference type="GeneID" id="4353177"/>
<dbReference type="InterPro" id="IPR025724">
    <property type="entry name" value="GAG-pre-integrase_dom"/>
</dbReference>
<evidence type="ECO:0000256" key="5">
    <source>
        <dbReference type="ARBA" id="ARBA00022695"/>
    </source>
</evidence>
<keyword evidence="9" id="KW-0064">Aspartyl protease</keyword>
<dbReference type="Pfam" id="PF07727">
    <property type="entry name" value="RVT_2"/>
    <property type="match status" value="1"/>
</dbReference>
<dbReference type="GO" id="GO:0046872">
    <property type="term" value="F:metal ion binding"/>
    <property type="evidence" value="ECO:0007669"/>
    <property type="project" value="UniProtKB-KW"/>
</dbReference>
<dbReference type="HOGENOM" id="CLU_001650_18_4_1"/>
<dbReference type="SUPFAM" id="SSF53098">
    <property type="entry name" value="Ribonuclease H-like"/>
    <property type="match status" value="1"/>
</dbReference>
<dbReference type="InterPro" id="IPR036397">
    <property type="entry name" value="RNaseH_sf"/>
</dbReference>
<keyword evidence="18" id="KW-0917">Virion maturation</keyword>
<evidence type="ECO:0000256" key="10">
    <source>
        <dbReference type="ARBA" id="ARBA00022759"/>
    </source>
</evidence>
<evidence type="ECO:0000256" key="19">
    <source>
        <dbReference type="ARBA" id="ARBA00023125"/>
    </source>
</evidence>
<dbReference type="OMA" id="QIHKQAR"/>
<keyword evidence="14" id="KW-0694">RNA-binding</keyword>
<dbReference type="GO" id="GO:0006508">
    <property type="term" value="P:proteolysis"/>
    <property type="evidence" value="ECO:0007669"/>
    <property type="project" value="UniProtKB-KW"/>
</dbReference>
<dbReference type="GO" id="GO:0003723">
    <property type="term" value="F:RNA binding"/>
    <property type="evidence" value="ECO:0007669"/>
    <property type="project" value="UniProtKB-KW"/>
</dbReference>
<evidence type="ECO:0000256" key="21">
    <source>
        <dbReference type="ARBA" id="ARBA00023268"/>
    </source>
</evidence>
<evidence type="ECO:0000256" key="20">
    <source>
        <dbReference type="ARBA" id="ARBA00023172"/>
    </source>
</evidence>
<keyword evidence="6" id="KW-0540">Nuclease</keyword>
<dbReference type="PROSITE" id="PS50994">
    <property type="entry name" value="INTEGRASE"/>
    <property type="match status" value="1"/>
</dbReference>
<dbReference type="InterPro" id="IPR054722">
    <property type="entry name" value="PolX-like_BBD"/>
</dbReference>
<dbReference type="RefSeq" id="XP_001216587.1">
    <property type="nucleotide sequence ID" value="XM_001216587.1"/>
</dbReference>
<keyword evidence="3" id="KW-1188">Viral release from host cell</keyword>
<keyword evidence="8" id="KW-0547">Nucleotide-binding</keyword>
<evidence type="ECO:0000256" key="6">
    <source>
        <dbReference type="ARBA" id="ARBA00022722"/>
    </source>
</evidence>
<dbReference type="InterPro" id="IPR012337">
    <property type="entry name" value="RNaseH-like_sf"/>
</dbReference>
<dbReference type="SUPFAM" id="SSF56672">
    <property type="entry name" value="DNA/RNA polymerases"/>
    <property type="match status" value="1"/>
</dbReference>
<accession>Q0CEB8</accession>
<evidence type="ECO:0000256" key="4">
    <source>
        <dbReference type="ARBA" id="ARBA00022670"/>
    </source>
</evidence>
<dbReference type="InterPro" id="IPR001584">
    <property type="entry name" value="Integrase_cat-core"/>
</dbReference>
<dbReference type="InterPro" id="IPR043502">
    <property type="entry name" value="DNA/RNA_pol_sf"/>
</dbReference>
<reference evidence="27" key="1">
    <citation type="submission" date="2005-09" db="EMBL/GenBank/DDBJ databases">
        <title>Annotation of the Aspergillus terreus NIH2624 genome.</title>
        <authorList>
            <person name="Birren B.W."/>
            <person name="Lander E.S."/>
            <person name="Galagan J.E."/>
            <person name="Nusbaum C."/>
            <person name="Devon K."/>
            <person name="Henn M."/>
            <person name="Ma L.-J."/>
            <person name="Jaffe D.B."/>
            <person name="Butler J."/>
            <person name="Alvarez P."/>
            <person name="Gnerre S."/>
            <person name="Grabherr M."/>
            <person name="Kleber M."/>
            <person name="Mauceli E.W."/>
            <person name="Brockman W."/>
            <person name="Rounsley S."/>
            <person name="Young S.K."/>
            <person name="LaButti K."/>
            <person name="Pushparaj V."/>
            <person name="DeCaprio D."/>
            <person name="Crawford M."/>
            <person name="Koehrsen M."/>
            <person name="Engels R."/>
            <person name="Montgomery P."/>
            <person name="Pearson M."/>
            <person name="Howarth C."/>
            <person name="Larson L."/>
            <person name="Luoma S."/>
            <person name="White J."/>
            <person name="Alvarado L."/>
            <person name="Kodira C.D."/>
            <person name="Zeng Q."/>
            <person name="Oleary S."/>
            <person name="Yandava C."/>
            <person name="Denning D.W."/>
            <person name="Nierman W.C."/>
            <person name="Milne T."/>
            <person name="Madden K."/>
        </authorList>
    </citation>
    <scope>NUCLEOTIDE SEQUENCE [LARGE SCALE GENOMIC DNA]</scope>
    <source>
        <strain evidence="27">NIH 2624 / FGSC A1156</strain>
    </source>
</reference>
<dbReference type="PANTHER" id="PTHR42648:SF11">
    <property type="entry name" value="TRANSPOSON TY4-P GAG-POL POLYPROTEIN"/>
    <property type="match status" value="1"/>
</dbReference>
<dbReference type="GO" id="GO:0003677">
    <property type="term" value="F:DNA binding"/>
    <property type="evidence" value="ECO:0007669"/>
    <property type="project" value="UniProtKB-KW"/>
</dbReference>
<dbReference type="Pfam" id="PF22936">
    <property type="entry name" value="Pol_BBD"/>
    <property type="match status" value="1"/>
</dbReference>
<feature type="region of interest" description="Disordered" evidence="24">
    <location>
        <begin position="866"/>
        <end position="887"/>
    </location>
</feature>
<feature type="region of interest" description="Disordered" evidence="24">
    <location>
        <begin position="256"/>
        <end position="278"/>
    </location>
</feature>
<dbReference type="EMBL" id="CH476605">
    <property type="protein sequence ID" value="EAU31139.1"/>
    <property type="molecule type" value="Genomic_DNA"/>
</dbReference>
<keyword evidence="10" id="KW-0255">Endonuclease</keyword>
<comment type="catalytic activity">
    <reaction evidence="23">
        <text>DNA(n) + a 2'-deoxyribonucleoside 5'-triphosphate = DNA(n+1) + diphosphate</text>
        <dbReference type="Rhea" id="RHEA:22508"/>
        <dbReference type="Rhea" id="RHEA-COMP:17339"/>
        <dbReference type="Rhea" id="RHEA-COMP:17340"/>
        <dbReference type="ChEBI" id="CHEBI:33019"/>
        <dbReference type="ChEBI" id="CHEBI:61560"/>
        <dbReference type="ChEBI" id="CHEBI:173112"/>
        <dbReference type="EC" id="2.7.7.7"/>
    </reaction>
</comment>
<keyword evidence="2" id="KW-0815">Transposition</keyword>
<dbReference type="Pfam" id="PF13976">
    <property type="entry name" value="gag_pre-integrs"/>
    <property type="match status" value="1"/>
</dbReference>
<evidence type="ECO:0000313" key="26">
    <source>
        <dbReference type="EMBL" id="EAU31139.1"/>
    </source>
</evidence>
<name>Q0CEB8_ASPTN</name>
<evidence type="ECO:0000313" key="27">
    <source>
        <dbReference type="Proteomes" id="UP000007963"/>
    </source>
</evidence>
<comment type="function">
    <text evidence="1">The aspartyl protease (PR) mediates the proteolytic cleavages of the Gag and Gag-Pol polyproteins after assembly of the VLP.</text>
</comment>
<keyword evidence="17" id="KW-0808">Transferase</keyword>
<dbReference type="Gene3D" id="3.30.420.10">
    <property type="entry name" value="Ribonuclease H-like superfamily/Ribonuclease H"/>
    <property type="match status" value="1"/>
</dbReference>
<evidence type="ECO:0000256" key="8">
    <source>
        <dbReference type="ARBA" id="ARBA00022741"/>
    </source>
</evidence>
<evidence type="ECO:0000256" key="7">
    <source>
        <dbReference type="ARBA" id="ARBA00022723"/>
    </source>
</evidence>
<keyword evidence="20" id="KW-0233">DNA recombination</keyword>
<keyword evidence="17" id="KW-0239">DNA-directed DNA polymerase</keyword>
<evidence type="ECO:0000256" key="18">
    <source>
        <dbReference type="ARBA" id="ARBA00023113"/>
    </source>
</evidence>
<protein>
    <recommendedName>
        <fullName evidence="25">Integrase catalytic domain-containing protein</fullName>
    </recommendedName>
</protein>
<evidence type="ECO:0000256" key="22">
    <source>
        <dbReference type="ARBA" id="ARBA00048173"/>
    </source>
</evidence>
<dbReference type="InterPro" id="IPR039537">
    <property type="entry name" value="Retrotran_Ty1/copia-like"/>
</dbReference>
<evidence type="ECO:0000256" key="13">
    <source>
        <dbReference type="ARBA" id="ARBA00022842"/>
    </source>
</evidence>
<sequence length="1407" mass="160736">MTDRISTILSTSSDWLLWFRSIKTLALNKGVWGYINPDQPEEPILPERPAYPFPSRIQGEATSILDLSPANRELYRDLLREYELQMREFDHVNKGLTLIHMIIQNSISQQNKRAIINTNSAYQSLRILRDKLAPTNEARKRDVIGRYHQLRAQGSSVRSPNLESYISQWENLYSEAQELDISEVNPPIRALYDFLEAIHTVQPYFSTLWHDKLIEKSERNEPIPTFYEVTKRFRDHIKLSPKRNSHMANIANATFMGQSDNPNARPRIPRNRPRKCPCQSEPNDGFHDFSECLYTNQSKRPIGWSPDPEAQKRFERANQNPGFKRAYENALQKFKTSQTTNLTVTMATVALATAQTTDSRSDWAFDTASNTHVCNDLSAFKDYTPRESKVLIGDTHAEILGFGTVLMKPSNCYGKQTTFELKDCAYVPKFHINILSAMKAKKAGIFYNSRVPCLEGLDGSKVCQIYETGGISLVRWGEYSLSAHFTMGNPYKSESFGQNDLPDRFSTLELEDSRKQTNQTSQTYQIQRSDQPIISKGSIELWHQRLGHPGIKALKHLEQATSGAELTNQSEELGPCETCLVSKSKRQISRRPIGRGDQPFETIHWDLIHMKRGMRNMNYISHIYDPMTHFHMAQTLQTKEQVSRSLNSMILLVKNQYRVSPKRVHSDNDLNLSEFIDQSEGLIFNTSPPDQPEQNPFSERSGGLIIMKSRLLLVDSGIPMFLWPEVVSAATHILNRTPIRALDWKTPYEALYTALPEKPGYMTSKPDISNLKRFGCRAYTRIINIPRLSELDPDLGLEVKALTDSEINDLINSIEAESDESENAEMSLDLDDSRTLEDSADVLEPLENQEKEENEEYLEDSIGQDDIVLGDLPDSPPQSPVPPAPDVVIDNSQFKFDDYDDIMKPLGLKRQRSPSPDPEPSKIPRNYAILQAFSTDLGHKKLHKNDLPPPPANWREAVNSPFRDDWIRAAEVEYQQLTNMDTWTPVSIDSIGPDQRALPLKWVFTYKFDQSGFLSKFKARICVRGDLQPISDLDTRAITLGSRTLRVVLALVAAFDLEAVQLDAVNAFLNSQLDETVYVSPPPGLGPKNRIFKLKKALYGLRRAPFLWQREIGETLKRLGLDPIPEDPCVYVNEFMILVIYVDDIIIIFRKENRERVEKVKQALCSTYQIKDLGEMTQFLNMKIHRKKSKRKLWISQKDYIEKIAHRFHLTNRKPPKTPLPAENLDISADETTLGPKEIKLYQQKVGSALYAAIISRPDIAYACQKLSEFLTKPTSRHMEAANHLISYLYGTRHWSIAYQGPIPPSQLGPFRVASDAAFADSAGRKSSEGQTVDLLIKQDSAYKSKLKHVDIHRHWLRQEVQNGSIQIQWVPTNQMIADGLTKRLTYQKHQEFMKHLNMEDISELSP</sequence>
<dbReference type="GO" id="GO:0004519">
    <property type="term" value="F:endonuclease activity"/>
    <property type="evidence" value="ECO:0007669"/>
    <property type="project" value="UniProtKB-KW"/>
</dbReference>
<dbReference type="STRING" id="341663.Q0CEB8"/>
<evidence type="ECO:0000256" key="17">
    <source>
        <dbReference type="ARBA" id="ARBA00022932"/>
    </source>
</evidence>
<evidence type="ECO:0000256" key="23">
    <source>
        <dbReference type="ARBA" id="ARBA00049244"/>
    </source>
</evidence>
<organism evidence="26 27">
    <name type="scientific">Aspergillus terreus (strain NIH 2624 / FGSC A1156)</name>
    <dbReference type="NCBI Taxonomy" id="341663"/>
    <lineage>
        <taxon>Eukaryota</taxon>
        <taxon>Fungi</taxon>
        <taxon>Dikarya</taxon>
        <taxon>Ascomycota</taxon>
        <taxon>Pezizomycotina</taxon>
        <taxon>Eurotiomycetes</taxon>
        <taxon>Eurotiomycetidae</taxon>
        <taxon>Eurotiales</taxon>
        <taxon>Aspergillaceae</taxon>
        <taxon>Aspergillus</taxon>
        <taxon>Aspergillus subgen. Circumdati</taxon>
    </lineage>
</organism>
<keyword evidence="15" id="KW-0229">DNA integration</keyword>
<keyword evidence="16" id="KW-0695">RNA-directed DNA polymerase</keyword>
<evidence type="ECO:0000256" key="3">
    <source>
        <dbReference type="ARBA" id="ARBA00022612"/>
    </source>
</evidence>
<keyword evidence="7" id="KW-0479">Metal-binding</keyword>
<evidence type="ECO:0000256" key="16">
    <source>
        <dbReference type="ARBA" id="ARBA00022918"/>
    </source>
</evidence>
<evidence type="ECO:0000256" key="9">
    <source>
        <dbReference type="ARBA" id="ARBA00022750"/>
    </source>
</evidence>
<feature type="compositionally biased region" description="Pro residues" evidence="24">
    <location>
        <begin position="874"/>
        <end position="885"/>
    </location>
</feature>
<evidence type="ECO:0000256" key="15">
    <source>
        <dbReference type="ARBA" id="ARBA00022908"/>
    </source>
</evidence>
<dbReference type="GO" id="GO:0006310">
    <property type="term" value="P:DNA recombination"/>
    <property type="evidence" value="ECO:0007669"/>
    <property type="project" value="UniProtKB-KW"/>
</dbReference>
<evidence type="ECO:0000259" key="25">
    <source>
        <dbReference type="PROSITE" id="PS50994"/>
    </source>
</evidence>
<dbReference type="OrthoDB" id="4501190at2759"/>
<evidence type="ECO:0000256" key="2">
    <source>
        <dbReference type="ARBA" id="ARBA00022578"/>
    </source>
</evidence>
<dbReference type="Proteomes" id="UP000007963">
    <property type="component" value="Unassembled WGS sequence"/>
</dbReference>
<dbReference type="GO" id="GO:0005524">
    <property type="term" value="F:ATP binding"/>
    <property type="evidence" value="ECO:0007669"/>
    <property type="project" value="UniProtKB-KW"/>
</dbReference>
<dbReference type="GO" id="GO:0005634">
    <property type="term" value="C:nucleus"/>
    <property type="evidence" value="ECO:0007669"/>
    <property type="project" value="UniProtKB-ARBA"/>
</dbReference>
<dbReference type="GO" id="GO:0032196">
    <property type="term" value="P:transposition"/>
    <property type="evidence" value="ECO:0007669"/>
    <property type="project" value="UniProtKB-KW"/>
</dbReference>
<evidence type="ECO:0000256" key="24">
    <source>
        <dbReference type="SAM" id="MobiDB-lite"/>
    </source>
</evidence>
<evidence type="ECO:0000256" key="12">
    <source>
        <dbReference type="ARBA" id="ARBA00022840"/>
    </source>
</evidence>
<keyword evidence="11" id="KW-0378">Hydrolase</keyword>
<keyword evidence="5" id="KW-0548">Nucleotidyltransferase</keyword>
<comment type="catalytic activity">
    <reaction evidence="22">
        <text>DNA(n) + a 2'-deoxyribonucleoside 5'-triphosphate = DNA(n+1) + diphosphate</text>
        <dbReference type="Rhea" id="RHEA:22508"/>
        <dbReference type="Rhea" id="RHEA-COMP:17339"/>
        <dbReference type="Rhea" id="RHEA-COMP:17340"/>
        <dbReference type="ChEBI" id="CHEBI:33019"/>
        <dbReference type="ChEBI" id="CHEBI:61560"/>
        <dbReference type="ChEBI" id="CHEBI:173112"/>
        <dbReference type="EC" id="2.7.7.49"/>
    </reaction>
</comment>
<gene>
    <name evidence="26" type="ORF">ATEG_07966</name>
</gene>
<keyword evidence="21" id="KW-0511">Multifunctional enzyme</keyword>
<keyword evidence="19" id="KW-0238">DNA-binding</keyword>
<feature type="domain" description="Integrase catalytic" evidence="25">
    <location>
        <begin position="595"/>
        <end position="755"/>
    </location>
</feature>
<evidence type="ECO:0000256" key="11">
    <source>
        <dbReference type="ARBA" id="ARBA00022801"/>
    </source>
</evidence>
<dbReference type="GO" id="GO:0003964">
    <property type="term" value="F:RNA-directed DNA polymerase activity"/>
    <property type="evidence" value="ECO:0007669"/>
    <property type="project" value="UniProtKB-KW"/>
</dbReference>
<dbReference type="eggNOG" id="KOG0017">
    <property type="taxonomic scope" value="Eukaryota"/>
</dbReference>
<proteinExistence type="predicted"/>
<keyword evidence="4" id="KW-0645">Protease</keyword>
<dbReference type="VEuPathDB" id="FungiDB:ATEG_07966"/>
<evidence type="ECO:0000256" key="14">
    <source>
        <dbReference type="ARBA" id="ARBA00022884"/>
    </source>
</evidence>
<dbReference type="GO" id="GO:0015074">
    <property type="term" value="P:DNA integration"/>
    <property type="evidence" value="ECO:0007669"/>
    <property type="project" value="UniProtKB-KW"/>
</dbReference>
<evidence type="ECO:0000256" key="1">
    <source>
        <dbReference type="ARBA" id="ARBA00002180"/>
    </source>
</evidence>
<dbReference type="PANTHER" id="PTHR42648">
    <property type="entry name" value="TRANSPOSASE, PUTATIVE-RELATED"/>
    <property type="match status" value="1"/>
</dbReference>
<dbReference type="CDD" id="cd09272">
    <property type="entry name" value="RNase_HI_RT_Ty1"/>
    <property type="match status" value="1"/>
</dbReference>
<dbReference type="GO" id="GO:0003887">
    <property type="term" value="F:DNA-directed DNA polymerase activity"/>
    <property type="evidence" value="ECO:0007669"/>
    <property type="project" value="UniProtKB-KW"/>
</dbReference>
<keyword evidence="13" id="KW-0460">Magnesium</keyword>
<keyword evidence="12" id="KW-0067">ATP-binding</keyword>
<dbReference type="InterPro" id="IPR013103">
    <property type="entry name" value="RVT_2"/>
</dbReference>